<dbReference type="SUPFAM" id="SSF56112">
    <property type="entry name" value="Protein kinase-like (PK-like)"/>
    <property type="match status" value="1"/>
</dbReference>
<dbReference type="Proteomes" id="UP000247389">
    <property type="component" value="Unassembled WGS sequence"/>
</dbReference>
<reference evidence="8 12" key="1">
    <citation type="submission" date="2016-10" db="EMBL/GenBank/DDBJ databases">
        <authorList>
            <person name="Varghese N."/>
            <person name="Submissions S."/>
        </authorList>
    </citation>
    <scope>NUCLEOTIDE SEQUENCE [LARGE SCALE GENOMIC DNA]</scope>
    <source>
        <strain evidence="8 12">WG10</strain>
    </source>
</reference>
<evidence type="ECO:0000313" key="11">
    <source>
        <dbReference type="Proteomes" id="UP000295758"/>
    </source>
</evidence>
<protein>
    <submittedName>
        <fullName evidence="8">5'-methylthioribose kinase</fullName>
    </submittedName>
    <submittedName>
        <fullName evidence="7">5-methylthioribose kinase</fullName>
    </submittedName>
</protein>
<dbReference type="InterPro" id="IPR002575">
    <property type="entry name" value="Aminoglycoside_PTrfase"/>
</dbReference>
<evidence type="ECO:0000313" key="9">
    <source>
        <dbReference type="EMBL" id="TDS35350.1"/>
    </source>
</evidence>
<evidence type="ECO:0000313" key="8">
    <source>
        <dbReference type="EMBL" id="SDC38560.1"/>
    </source>
</evidence>
<dbReference type="AlphaFoldDB" id="A0A1G6L5J4"/>
<evidence type="ECO:0000313" key="12">
    <source>
        <dbReference type="Proteomes" id="UP000324896"/>
    </source>
</evidence>
<evidence type="ECO:0000256" key="1">
    <source>
        <dbReference type="ARBA" id="ARBA00010165"/>
    </source>
</evidence>
<accession>A0A1G6L5J4</accession>
<dbReference type="PANTHER" id="PTHR34273">
    <property type="entry name" value="METHYLTHIORIBOSE KINASE"/>
    <property type="match status" value="1"/>
</dbReference>
<dbReference type="GO" id="GO:0016301">
    <property type="term" value="F:kinase activity"/>
    <property type="evidence" value="ECO:0007669"/>
    <property type="project" value="UniProtKB-KW"/>
</dbReference>
<keyword evidence="3" id="KW-0547">Nucleotide-binding</keyword>
<dbReference type="Gene3D" id="3.90.1200.10">
    <property type="match status" value="1"/>
</dbReference>
<keyword evidence="5" id="KW-0067">ATP-binding</keyword>
<comment type="similarity">
    <text evidence="1">Belongs to the methylthioribose kinase family.</text>
</comment>
<organism evidence="8 12">
    <name type="scientific">Halanaerobium congolense</name>
    <dbReference type="NCBI Taxonomy" id="54121"/>
    <lineage>
        <taxon>Bacteria</taxon>
        <taxon>Bacillati</taxon>
        <taxon>Bacillota</taxon>
        <taxon>Clostridia</taxon>
        <taxon>Halanaerobiales</taxon>
        <taxon>Halanaerobiaceae</taxon>
        <taxon>Halanaerobium</taxon>
    </lineage>
</organism>
<evidence type="ECO:0000256" key="4">
    <source>
        <dbReference type="ARBA" id="ARBA00022777"/>
    </source>
</evidence>
<dbReference type="EMBL" id="FMYT01000005">
    <property type="protein sequence ID" value="SDC38560.1"/>
    <property type="molecule type" value="Genomic_DNA"/>
</dbReference>
<dbReference type="RefSeq" id="WP_089722938.1">
    <property type="nucleotide sequence ID" value="NZ_FMYT01000005.1"/>
</dbReference>
<reference evidence="7 10" key="2">
    <citation type="submission" date="2018-04" db="EMBL/GenBank/DDBJ databases">
        <title>Subsurface microbial communities from deep shales in Ohio and West Virginia, USA.</title>
        <authorList>
            <person name="Wrighton K."/>
        </authorList>
    </citation>
    <scope>NUCLEOTIDE SEQUENCE [LARGE SCALE GENOMIC DNA]</scope>
    <source>
        <strain evidence="7 10">MSL28</strain>
    </source>
</reference>
<gene>
    <name evidence="9" type="ORF">BY453_10168</name>
    <name evidence="7" type="ORF">C8C78_11610</name>
    <name evidence="8" type="ORF">SAMN04488597_105123</name>
</gene>
<evidence type="ECO:0000313" key="10">
    <source>
        <dbReference type="Proteomes" id="UP000247389"/>
    </source>
</evidence>
<dbReference type="Pfam" id="PF01636">
    <property type="entry name" value="APH"/>
    <property type="match status" value="1"/>
</dbReference>
<dbReference type="GO" id="GO:0005524">
    <property type="term" value="F:ATP binding"/>
    <property type="evidence" value="ECO:0007669"/>
    <property type="project" value="UniProtKB-KW"/>
</dbReference>
<dbReference type="InterPro" id="IPR011009">
    <property type="entry name" value="Kinase-like_dom_sf"/>
</dbReference>
<reference evidence="9 11" key="3">
    <citation type="submission" date="2019-03" db="EMBL/GenBank/DDBJ databases">
        <title>Deep subsurface shale carbon reservoir microbial communities from Ohio and West Virginia, USA.</title>
        <authorList>
            <person name="Wrighton K."/>
        </authorList>
    </citation>
    <scope>NUCLEOTIDE SEQUENCE [LARGE SCALE GENOMIC DNA]</scope>
    <source>
        <strain evidence="9 11">UTICA-S4D12</strain>
    </source>
</reference>
<sequence>MNLDEMLTLEEAAKYIYENTNIFLDSNNISTKSLNSNTLSVNGFANNLFLIENKDNGKKVVLKQVLPYVRKAAIENVEIPLPKKRIYSEFYSLKFWRETCPSSVPEVYFFDGENNIIIFEYIEGMELLRSSLIKGQRVKNIEGKIADFLAKTAFYSSKYFLDEKQFYGLLNFFNKAESIKVWDDLIFVRAILQPQKREINPLIKEKILNYCQDKKIINKVKEIRFAFNNKKLSLIHADFHSSNIFIKNNKIKIFDTEFAAYGLPSFDMGRLIGNLILNYSSLLGLEYSLERREYQKYLLNFIEKVYKSFKYRLGSLFKLKSNLSSIEIEKYFDEYLYQTLSFISLTIISRLYDGGLCLDFKRIKDLKSRTIAQEFAIKISKEIFYKNREIKNIEELNSIIDKINYEFQYNKIKNLVKRAVE</sequence>
<dbReference type="EMBL" id="SOAA01000001">
    <property type="protein sequence ID" value="TDS35350.1"/>
    <property type="molecule type" value="Genomic_DNA"/>
</dbReference>
<feature type="domain" description="Aminoglycoside phosphotransferase" evidence="6">
    <location>
        <begin position="216"/>
        <end position="272"/>
    </location>
</feature>
<evidence type="ECO:0000259" key="6">
    <source>
        <dbReference type="Pfam" id="PF01636"/>
    </source>
</evidence>
<keyword evidence="4 8" id="KW-0418">Kinase</keyword>
<evidence type="ECO:0000256" key="5">
    <source>
        <dbReference type="ARBA" id="ARBA00022840"/>
    </source>
</evidence>
<proteinExistence type="inferred from homology"/>
<evidence type="ECO:0000256" key="3">
    <source>
        <dbReference type="ARBA" id="ARBA00022741"/>
    </source>
</evidence>
<keyword evidence="2" id="KW-0808">Transferase</keyword>
<dbReference type="EMBL" id="QICM01000016">
    <property type="protein sequence ID" value="PXV64774.1"/>
    <property type="molecule type" value="Genomic_DNA"/>
</dbReference>
<evidence type="ECO:0000313" key="7">
    <source>
        <dbReference type="EMBL" id="PXV64774.1"/>
    </source>
</evidence>
<dbReference type="Proteomes" id="UP000324896">
    <property type="component" value="Unassembled WGS sequence"/>
</dbReference>
<dbReference type="Gene3D" id="3.30.200.20">
    <property type="entry name" value="Phosphorylase Kinase, domain 1"/>
    <property type="match status" value="1"/>
</dbReference>
<evidence type="ECO:0000256" key="2">
    <source>
        <dbReference type="ARBA" id="ARBA00022679"/>
    </source>
</evidence>
<dbReference type="Proteomes" id="UP000295758">
    <property type="component" value="Unassembled WGS sequence"/>
</dbReference>
<name>A0A1G6L5J4_9FIRM</name>
<dbReference type="PANTHER" id="PTHR34273:SF2">
    <property type="entry name" value="METHYLTHIORIBOSE KINASE"/>
    <property type="match status" value="1"/>
</dbReference>